<dbReference type="Proteomes" id="UP001153331">
    <property type="component" value="Unassembled WGS sequence"/>
</dbReference>
<evidence type="ECO:0000313" key="2">
    <source>
        <dbReference type="Proteomes" id="UP001153331"/>
    </source>
</evidence>
<reference evidence="1" key="1">
    <citation type="submission" date="2022-11" db="EMBL/GenBank/DDBJ databases">
        <title>Genome Sequence of Boeremia exigua.</title>
        <authorList>
            <person name="Buettner E."/>
        </authorList>
    </citation>
    <scope>NUCLEOTIDE SEQUENCE</scope>
    <source>
        <strain evidence="1">CU02</strain>
    </source>
</reference>
<accession>A0ACC2IBZ7</accession>
<evidence type="ECO:0000313" key="1">
    <source>
        <dbReference type="EMBL" id="KAJ8112690.1"/>
    </source>
</evidence>
<dbReference type="EMBL" id="JAPHNI010000305">
    <property type="protein sequence ID" value="KAJ8112690.1"/>
    <property type="molecule type" value="Genomic_DNA"/>
</dbReference>
<keyword evidence="2" id="KW-1185">Reference proteome</keyword>
<proteinExistence type="predicted"/>
<organism evidence="1 2">
    <name type="scientific">Boeremia exigua</name>
    <dbReference type="NCBI Taxonomy" id="749465"/>
    <lineage>
        <taxon>Eukaryota</taxon>
        <taxon>Fungi</taxon>
        <taxon>Dikarya</taxon>
        <taxon>Ascomycota</taxon>
        <taxon>Pezizomycotina</taxon>
        <taxon>Dothideomycetes</taxon>
        <taxon>Pleosporomycetidae</taxon>
        <taxon>Pleosporales</taxon>
        <taxon>Pleosporineae</taxon>
        <taxon>Didymellaceae</taxon>
        <taxon>Boeremia</taxon>
    </lineage>
</organism>
<gene>
    <name evidence="1" type="ORF">OPT61_g4997</name>
</gene>
<sequence length="512" mass="55446">MALSQALSNCSAQAIPFPTIFGAEFSSVQASLVQNYSLPDGAKSYRFFRDDAFGRNMSFCNVTLTHTHPGQNDSIISQVWLPIQPEWNGRLRMVGGGGWAVGLEWFTDITMSAVVADGYATVTTNGGVSSDGPDVWGLISPGNVDLLALQNFAYVGLKDAALAAKSVINSFFGQLPSFSYFDGCSQGGRQGLGFAQRYPDIFDGIQAIAPVIHTEFIIAAHFPQQVINELDQAPHPCEIDALTRLAIEECDGQDGVVDGIISNEDACHFDPYTAVGKNLNCSSPTSPNRISKSAAMVADAAWNGARRADGSFLWHTMGHQTNLTMESGLARTVCSMNGTCAGEGSLLLTTAIRMFAKDANFDVSSMSRRDYEQIFRTAFVEFDSMLGTRSPYLYDFKQGGGKILSFHGLADEIITFRGTRQYYDAVSAIDPNVHEFFRFFEAPGLGHCQGGVGGYPPRSFEALVDWVEKGIAPDVLEAIDIANRTSLLCPYPKRAAFVGAGPNYSADDFICK</sequence>
<protein>
    <submittedName>
        <fullName evidence="1">Uncharacterized protein</fullName>
    </submittedName>
</protein>
<name>A0ACC2IBZ7_9PLEO</name>
<comment type="caution">
    <text evidence="1">The sequence shown here is derived from an EMBL/GenBank/DDBJ whole genome shotgun (WGS) entry which is preliminary data.</text>
</comment>